<dbReference type="EMBL" id="OZ034829">
    <property type="protein sequence ID" value="CAL1685739.1"/>
    <property type="molecule type" value="Genomic_DNA"/>
</dbReference>
<sequence length="80" mass="8724">MEHLSDRYSHGGVVHRPSQWRPHTDESENGTIARVTVTQPVICQDHVVSVRAETPPAKSLLRAVRSPLPCGLEGVKVCSG</sequence>
<dbReference type="Proteomes" id="UP001497644">
    <property type="component" value="Chromosome 6"/>
</dbReference>
<accession>A0AAV2P172</accession>
<gene>
    <name evidence="2" type="ORF">LPLAT_LOCUS11158</name>
</gene>
<evidence type="ECO:0000313" key="2">
    <source>
        <dbReference type="EMBL" id="CAL1685739.1"/>
    </source>
</evidence>
<dbReference type="AlphaFoldDB" id="A0AAV2P172"/>
<protein>
    <submittedName>
        <fullName evidence="2">Uncharacterized protein</fullName>
    </submittedName>
</protein>
<evidence type="ECO:0000256" key="1">
    <source>
        <dbReference type="SAM" id="MobiDB-lite"/>
    </source>
</evidence>
<organism evidence="2 3">
    <name type="scientific">Lasius platythorax</name>
    <dbReference type="NCBI Taxonomy" id="488582"/>
    <lineage>
        <taxon>Eukaryota</taxon>
        <taxon>Metazoa</taxon>
        <taxon>Ecdysozoa</taxon>
        <taxon>Arthropoda</taxon>
        <taxon>Hexapoda</taxon>
        <taxon>Insecta</taxon>
        <taxon>Pterygota</taxon>
        <taxon>Neoptera</taxon>
        <taxon>Endopterygota</taxon>
        <taxon>Hymenoptera</taxon>
        <taxon>Apocrita</taxon>
        <taxon>Aculeata</taxon>
        <taxon>Formicoidea</taxon>
        <taxon>Formicidae</taxon>
        <taxon>Formicinae</taxon>
        <taxon>Lasius</taxon>
        <taxon>Lasius</taxon>
    </lineage>
</organism>
<evidence type="ECO:0000313" key="3">
    <source>
        <dbReference type="Proteomes" id="UP001497644"/>
    </source>
</evidence>
<keyword evidence="3" id="KW-1185">Reference proteome</keyword>
<feature type="region of interest" description="Disordered" evidence="1">
    <location>
        <begin position="1"/>
        <end position="29"/>
    </location>
</feature>
<reference evidence="2" key="1">
    <citation type="submission" date="2024-04" db="EMBL/GenBank/DDBJ databases">
        <authorList>
            <consortium name="Molecular Ecology Group"/>
        </authorList>
    </citation>
    <scope>NUCLEOTIDE SEQUENCE</scope>
</reference>
<proteinExistence type="predicted"/>
<name>A0AAV2P172_9HYME</name>